<evidence type="ECO:0000256" key="2">
    <source>
        <dbReference type="ARBA" id="ARBA00022741"/>
    </source>
</evidence>
<dbReference type="GO" id="GO:0070417">
    <property type="term" value="P:cellular response to cold"/>
    <property type="evidence" value="ECO:0007669"/>
    <property type="project" value="InterPro"/>
</dbReference>
<dbReference type="GO" id="GO:0000027">
    <property type="term" value="P:ribosomal large subunit assembly"/>
    <property type="evidence" value="ECO:0007669"/>
    <property type="project" value="UniProtKB-UniRule"/>
</dbReference>
<evidence type="ECO:0000256" key="6">
    <source>
        <dbReference type="ARBA" id="ARBA00022884"/>
    </source>
</evidence>
<dbReference type="CDD" id="cd18787">
    <property type="entry name" value="SF2_C_DEAD"/>
    <property type="match status" value="1"/>
</dbReference>
<dbReference type="PANTHER" id="PTHR47963:SF8">
    <property type="entry name" value="ATP-DEPENDENT RNA HELICASE DEAD"/>
    <property type="match status" value="1"/>
</dbReference>
<dbReference type="InterPro" id="IPR028618">
    <property type="entry name" value="DEAD_helicase_DeaD"/>
</dbReference>
<evidence type="ECO:0000313" key="15">
    <source>
        <dbReference type="EMBL" id="RBP51566.1"/>
    </source>
</evidence>
<dbReference type="InterPro" id="IPR034415">
    <property type="entry name" value="CsdA_RRM"/>
</dbReference>
<dbReference type="SMART" id="SM00487">
    <property type="entry name" value="DEXDc"/>
    <property type="match status" value="1"/>
</dbReference>
<dbReference type="PROSITE" id="PS51195">
    <property type="entry name" value="Q_MOTIF"/>
    <property type="match status" value="1"/>
</dbReference>
<dbReference type="Gene3D" id="3.30.70.330">
    <property type="match status" value="1"/>
</dbReference>
<dbReference type="Pfam" id="PF25399">
    <property type="entry name" value="DeaD_dimer"/>
    <property type="match status" value="1"/>
</dbReference>
<dbReference type="PROSITE" id="PS51194">
    <property type="entry name" value="HELICASE_CTER"/>
    <property type="match status" value="1"/>
</dbReference>
<feature type="domain" description="Helicase ATP-binding" evidence="12">
    <location>
        <begin position="39"/>
        <end position="210"/>
    </location>
</feature>
<evidence type="ECO:0000313" key="16">
    <source>
        <dbReference type="Proteomes" id="UP000253083"/>
    </source>
</evidence>
<dbReference type="CDD" id="cd00268">
    <property type="entry name" value="DEADc"/>
    <property type="match status" value="1"/>
</dbReference>
<dbReference type="PANTHER" id="PTHR47963">
    <property type="entry name" value="DEAD-BOX ATP-DEPENDENT RNA HELICASE 47, MITOCHONDRIAL"/>
    <property type="match status" value="1"/>
</dbReference>
<evidence type="ECO:0000259" key="13">
    <source>
        <dbReference type="PROSITE" id="PS51194"/>
    </source>
</evidence>
<dbReference type="Pfam" id="PF00271">
    <property type="entry name" value="Helicase_C"/>
    <property type="match status" value="1"/>
</dbReference>
<dbReference type="RefSeq" id="WP_113954324.1">
    <property type="nucleotide sequence ID" value="NZ_QNRT01000002.1"/>
</dbReference>
<keyword evidence="1 9" id="KW-0963">Cytoplasm</keyword>
<dbReference type="GO" id="GO:0016887">
    <property type="term" value="F:ATP hydrolysis activity"/>
    <property type="evidence" value="ECO:0007669"/>
    <property type="project" value="RHEA"/>
</dbReference>
<keyword evidence="4 9" id="KW-0347">Helicase</keyword>
<dbReference type="InterPro" id="IPR014014">
    <property type="entry name" value="RNA_helicase_DEAD_Q_motif"/>
</dbReference>
<dbReference type="Proteomes" id="UP000253083">
    <property type="component" value="Unassembled WGS sequence"/>
</dbReference>
<evidence type="ECO:0000256" key="8">
    <source>
        <dbReference type="ARBA" id="ARBA00047984"/>
    </source>
</evidence>
<feature type="domain" description="DEAD-box RNA helicase Q" evidence="14">
    <location>
        <begin position="8"/>
        <end position="36"/>
    </location>
</feature>
<dbReference type="OrthoDB" id="9808889at2"/>
<dbReference type="Gene3D" id="3.40.50.300">
    <property type="entry name" value="P-loop containing nucleotide triphosphate hydrolases"/>
    <property type="match status" value="2"/>
</dbReference>
<dbReference type="InterPro" id="IPR027417">
    <property type="entry name" value="P-loop_NTPase"/>
</dbReference>
<evidence type="ECO:0000256" key="1">
    <source>
        <dbReference type="ARBA" id="ARBA00022490"/>
    </source>
</evidence>
<evidence type="ECO:0000256" key="3">
    <source>
        <dbReference type="ARBA" id="ARBA00022801"/>
    </source>
</evidence>
<comment type="subcellular location">
    <subcellularLocation>
        <location evidence="9">Cytoplasm</location>
    </subcellularLocation>
</comment>
<feature type="region of interest" description="Disordered" evidence="11">
    <location>
        <begin position="449"/>
        <end position="492"/>
    </location>
</feature>
<evidence type="ECO:0000256" key="4">
    <source>
        <dbReference type="ARBA" id="ARBA00022806"/>
    </source>
</evidence>
<keyword evidence="16" id="KW-1185">Reference proteome</keyword>
<feature type="short sequence motif" description="Q motif" evidence="10">
    <location>
        <begin position="8"/>
        <end position="36"/>
    </location>
</feature>
<dbReference type="GO" id="GO:0006401">
    <property type="term" value="P:RNA catabolic process"/>
    <property type="evidence" value="ECO:0007669"/>
    <property type="project" value="UniProtKB-UniRule"/>
</dbReference>
<feature type="compositionally biased region" description="Basic and acidic residues" evidence="11">
    <location>
        <begin position="456"/>
        <end position="481"/>
    </location>
</feature>
<evidence type="ECO:0000256" key="11">
    <source>
        <dbReference type="SAM" id="MobiDB-lite"/>
    </source>
</evidence>
<reference evidence="15 16" key="1">
    <citation type="submission" date="2018-06" db="EMBL/GenBank/DDBJ databases">
        <title>Genomic Encyclopedia of Type Strains, Phase IV (KMG-IV): sequencing the most valuable type-strain genomes for metagenomic binning, comparative biology and taxonomic classification.</title>
        <authorList>
            <person name="Goeker M."/>
        </authorList>
    </citation>
    <scope>NUCLEOTIDE SEQUENCE [LARGE SCALE GENOMIC DNA]</scope>
    <source>
        <strain evidence="15 16">DSM 24032</strain>
    </source>
</reference>
<dbReference type="InterPro" id="IPR057325">
    <property type="entry name" value="DeaD_dimer"/>
</dbReference>
<dbReference type="PROSITE" id="PS00039">
    <property type="entry name" value="DEAD_ATP_HELICASE"/>
    <property type="match status" value="1"/>
</dbReference>
<evidence type="ECO:0000256" key="7">
    <source>
        <dbReference type="ARBA" id="ARBA00023016"/>
    </source>
</evidence>
<evidence type="ECO:0000256" key="10">
    <source>
        <dbReference type="PROSITE-ProRule" id="PRU00552"/>
    </source>
</evidence>
<dbReference type="GO" id="GO:0005840">
    <property type="term" value="C:ribosome"/>
    <property type="evidence" value="ECO:0007669"/>
    <property type="project" value="TreeGrafter"/>
</dbReference>
<feature type="compositionally biased region" description="Basic residues" evidence="11">
    <location>
        <begin position="611"/>
        <end position="620"/>
    </location>
</feature>
<dbReference type="EMBL" id="QNRT01000002">
    <property type="protein sequence ID" value="RBP51566.1"/>
    <property type="molecule type" value="Genomic_DNA"/>
</dbReference>
<accession>A0A395JL99</accession>
<evidence type="ECO:0000256" key="9">
    <source>
        <dbReference type="HAMAP-Rule" id="MF_00964"/>
    </source>
</evidence>
<organism evidence="15 16">
    <name type="scientific">Arenicella xantha</name>
    <dbReference type="NCBI Taxonomy" id="644221"/>
    <lineage>
        <taxon>Bacteria</taxon>
        <taxon>Pseudomonadati</taxon>
        <taxon>Pseudomonadota</taxon>
        <taxon>Gammaproteobacteria</taxon>
        <taxon>Arenicellales</taxon>
        <taxon>Arenicellaceae</taxon>
        <taxon>Arenicella</taxon>
    </lineage>
</organism>
<dbReference type="EC" id="3.6.4.13" evidence="9"/>
<evidence type="ECO:0000259" key="12">
    <source>
        <dbReference type="PROSITE" id="PS51192"/>
    </source>
</evidence>
<dbReference type="GO" id="GO:0005829">
    <property type="term" value="C:cytosol"/>
    <property type="evidence" value="ECO:0007669"/>
    <property type="project" value="TreeGrafter"/>
</dbReference>
<protein>
    <recommendedName>
        <fullName evidence="9">ATP-dependent RNA helicase DeaD</fullName>
        <ecNumber evidence="9">3.6.4.13</ecNumber>
    </recommendedName>
    <alternativeName>
        <fullName evidence="9">Cold-shock DEAD box protein A</fullName>
    </alternativeName>
</protein>
<feature type="compositionally biased region" description="Low complexity" evidence="11">
    <location>
        <begin position="596"/>
        <end position="607"/>
    </location>
</feature>
<dbReference type="Pfam" id="PF00270">
    <property type="entry name" value="DEAD"/>
    <property type="match status" value="1"/>
</dbReference>
<comment type="catalytic activity">
    <reaction evidence="8 9">
        <text>ATP + H2O = ADP + phosphate + H(+)</text>
        <dbReference type="Rhea" id="RHEA:13065"/>
        <dbReference type="ChEBI" id="CHEBI:15377"/>
        <dbReference type="ChEBI" id="CHEBI:15378"/>
        <dbReference type="ChEBI" id="CHEBI:30616"/>
        <dbReference type="ChEBI" id="CHEBI:43474"/>
        <dbReference type="ChEBI" id="CHEBI:456216"/>
        <dbReference type="EC" id="3.6.4.13"/>
    </reaction>
</comment>
<comment type="function">
    <text evidence="9">DEAD-box RNA helicase involved in various cellular processes at low temperature, including ribosome biogenesis, mRNA degradation and translation initiation.</text>
</comment>
<dbReference type="FunFam" id="3.40.50.300:FF:000108">
    <property type="entry name" value="ATP-dependent RNA helicase RhlE"/>
    <property type="match status" value="1"/>
</dbReference>
<dbReference type="InterPro" id="IPR011545">
    <property type="entry name" value="DEAD/DEAH_box_helicase_dom"/>
</dbReference>
<dbReference type="HAMAP" id="MF_00964">
    <property type="entry name" value="DEAD_helicase_DeaD"/>
    <property type="match status" value="1"/>
</dbReference>
<keyword evidence="6 9" id="KW-0694">RNA-binding</keyword>
<gene>
    <name evidence="9" type="primary">deaD</name>
    <name evidence="9" type="synonym">csdA</name>
    <name evidence="15" type="ORF">DFR28_102996</name>
</gene>
<evidence type="ECO:0000256" key="5">
    <source>
        <dbReference type="ARBA" id="ARBA00022840"/>
    </source>
</evidence>
<dbReference type="PROSITE" id="PS51192">
    <property type="entry name" value="HELICASE_ATP_BIND_1"/>
    <property type="match status" value="1"/>
</dbReference>
<dbReference type="InterPro" id="IPR001650">
    <property type="entry name" value="Helicase_C-like"/>
</dbReference>
<sequence length="620" mass="68883">MTETSKLPLFSELNLPEPILQAIVDQGYEQPSPIQAESIPSLLAGRDLLGQAQTGTGKTAAFALPLLSKLDPKSSATQLLILAPTRELAIQVAEACQQYAKHLKGINVLPIYGGQSYTIQLKQLSRGAQVVVGTPGRVMDHMRRKTLSLDGLKALVLDEADEMLRMGFIDDVKWVLEQSPPTRQIALFSATMPREVKKVADQHLQDPVHIKIASKTVTAANIKQRYWIVRGTNKLDAITRILESEETEGVIVFVRTKTATVELADKLSARGFRSEALNGDIPQANREKIIDRLRGGKLDLLIATDVVARGLDVERISHVINYDVPHDTESYIHRIGRTGRAGRSGQAILFVAPREKRMLFSIERATNQPITPMELPSVADINRNRVERFKQRIVEAVGSDDIDFFSQLITELQHDQEISIEQIAAAAAFLAQGDTSLILDEAVLKREKAHSSAFDRSGDDRPFERRERRERGDRRSEDKPVPKVQPTPLKDFPDVKMQRFRLSVGRRNQVKPGNIVGAIANEAELESKYIGEIEIREEYSTVDLPADMPKAVLAILKRARVAGRPLEIMPFTGDEAPASRSTPQAARPEKKRYTSKKGAGSKSGGVSDYAKKKRKDRKNG</sequence>
<feature type="domain" description="Helicase C-terminal" evidence="13">
    <location>
        <begin position="234"/>
        <end position="381"/>
    </location>
</feature>
<dbReference type="AlphaFoldDB" id="A0A395JL99"/>
<dbReference type="Pfam" id="PF03880">
    <property type="entry name" value="DbpA"/>
    <property type="match status" value="1"/>
</dbReference>
<comment type="caution">
    <text evidence="15">The sequence shown here is derived from an EMBL/GenBank/DDBJ whole genome shotgun (WGS) entry which is preliminary data.</text>
</comment>
<dbReference type="InterPro" id="IPR012677">
    <property type="entry name" value="Nucleotide-bd_a/b_plait_sf"/>
</dbReference>
<dbReference type="InterPro" id="IPR044742">
    <property type="entry name" value="DEAD/DEAH_RhlB"/>
</dbReference>
<dbReference type="InParanoid" id="A0A395JL99"/>
<dbReference type="GO" id="GO:0003724">
    <property type="term" value="F:RNA helicase activity"/>
    <property type="evidence" value="ECO:0007669"/>
    <property type="project" value="UniProtKB-UniRule"/>
</dbReference>
<keyword evidence="7 9" id="KW-0346">Stress response</keyword>
<proteinExistence type="inferred from homology"/>
<keyword evidence="2 9" id="KW-0547">Nucleotide-binding</keyword>
<dbReference type="SUPFAM" id="SSF52540">
    <property type="entry name" value="P-loop containing nucleoside triphosphate hydrolases"/>
    <property type="match status" value="1"/>
</dbReference>
<name>A0A395JL99_9GAMM</name>
<keyword evidence="5 9" id="KW-0067">ATP-binding</keyword>
<dbReference type="SMART" id="SM00490">
    <property type="entry name" value="HELICc"/>
    <property type="match status" value="1"/>
</dbReference>
<dbReference type="CDD" id="cd12499">
    <property type="entry name" value="RRM_EcCsdA_like"/>
    <property type="match status" value="1"/>
</dbReference>
<dbReference type="InterPro" id="IPR005580">
    <property type="entry name" value="DbpA/CsdA_RNA-bd_dom"/>
</dbReference>
<evidence type="ECO:0000259" key="14">
    <source>
        <dbReference type="PROSITE" id="PS51195"/>
    </source>
</evidence>
<dbReference type="InterPro" id="IPR050547">
    <property type="entry name" value="DEAD_box_RNA_helicases"/>
</dbReference>
<dbReference type="GO" id="GO:0005524">
    <property type="term" value="F:ATP binding"/>
    <property type="evidence" value="ECO:0007669"/>
    <property type="project" value="UniProtKB-UniRule"/>
</dbReference>
<dbReference type="FunCoup" id="A0A395JL99">
    <property type="interactions" value="486"/>
</dbReference>
<dbReference type="InterPro" id="IPR000629">
    <property type="entry name" value="RNA-helicase_DEAD-box_CS"/>
</dbReference>
<dbReference type="GO" id="GO:0033592">
    <property type="term" value="F:RNA strand annealing activity"/>
    <property type="evidence" value="ECO:0007669"/>
    <property type="project" value="TreeGrafter"/>
</dbReference>
<feature type="region of interest" description="Disordered" evidence="11">
    <location>
        <begin position="568"/>
        <end position="620"/>
    </location>
</feature>
<dbReference type="InterPro" id="IPR014001">
    <property type="entry name" value="Helicase_ATP-bd"/>
</dbReference>
<keyword evidence="3 9" id="KW-0378">Hydrolase</keyword>
<comment type="similarity">
    <text evidence="9">Belongs to the DEAD box helicase family. DeaD/CsdA subfamily.</text>
</comment>